<feature type="transmembrane region" description="Helical" evidence="5">
    <location>
        <begin position="6"/>
        <end position="29"/>
    </location>
</feature>
<dbReference type="InterPro" id="IPR043703">
    <property type="entry name" value="Lipid_II_synth_MurT"/>
</dbReference>
<comment type="function">
    <text evidence="4">The lipid II isoglutaminyl synthase complex catalyzes the formation of alpha-D-isoglutamine in the cell wall lipid II stem peptide. The MurT subunit catalyzes the ATP-dependent amidation of D-glutamate residue of lipid II, converting it to an isoglutamine residue.</text>
</comment>
<keyword evidence="9" id="KW-1185">Reference proteome</keyword>
<keyword evidence="4" id="KW-0133">Cell shape</keyword>
<comment type="subunit">
    <text evidence="4">Forms a heterodimer with GatD.</text>
</comment>
<keyword evidence="3 4" id="KW-0067">ATP-binding</keyword>
<dbReference type="EMBL" id="AP012051">
    <property type="protein sequence ID" value="BAL80454.1"/>
    <property type="molecule type" value="Genomic_DNA"/>
</dbReference>
<evidence type="ECO:0000313" key="9">
    <source>
        <dbReference type="Proteomes" id="UP000004793"/>
    </source>
</evidence>
<evidence type="ECO:0000256" key="5">
    <source>
        <dbReference type="SAM" id="Phobius"/>
    </source>
</evidence>
<keyword evidence="1 4" id="KW-0436">Ligase</keyword>
<dbReference type="Pfam" id="PF08353">
    <property type="entry name" value="MurT_C"/>
    <property type="match status" value="1"/>
</dbReference>
<sequence>MVVKNYLIWFINMIKKIQFYLAIGLGIIVKNLLKISGHMATSLPGLIAYFIYPDILKEIGIRCKIKIFVTGTNGKTTTNYLIKTILSKSGSVLYNEFGANMISGIVSAFISNLKQTYEYCTFEIDEGTLPKIAKQLKPDIVVVTNIFRDQLDRYAEIEIIRKKIFEGIGDSVGLLNGDDPSLNLLKGENKFFYSIEVKNELHDRNITLDVQFCPVCGTKLNYEYYTIGHLGKFICPQCGFSNNEPRFLITNVRESDDTILFDFIDKKKGKVKDLNTKRSGIYQLYNISAALSCAMILGIDFKQIKDAVKNFSHRLGRYEEIVYQNKKIIINLVKNPVSLSETLYTIARDTSRKIVVFILNDNYADGKDVSWIWDADFEILSKIENIKKIYCDGKRKEEIKLRLKYTSFDIEKCVLTNLKENIFLLLNEDVEKLYFLPTYTALFETRNIILNAINEVV</sequence>
<feature type="domain" description="Lipid II isoglutaminyl synthase (glutamine-hydrolyzing) subunit MurT C-terminal" evidence="7">
    <location>
        <begin position="332"/>
        <end position="442"/>
    </location>
</feature>
<comment type="pathway">
    <text evidence="4">Cell wall biogenesis; peptidoglycan biosynthesis.</text>
</comment>
<dbReference type="InterPro" id="IPR036565">
    <property type="entry name" value="Mur-like_cat_sf"/>
</dbReference>
<dbReference type="PROSITE" id="PS01011">
    <property type="entry name" value="FOLYLPOLYGLU_SYNT_1"/>
    <property type="match status" value="1"/>
</dbReference>
<comment type="catalytic activity">
    <reaction evidence="4">
        <text>beta-D-GlcNAc-(1-&gt;4)-Mur2Ac(oyl-L-Ala-gamma-D-Glu-L-Lys-D-Ala-D-Ala)-di-trans,octa-cis-undecaprenyl diphosphate + L-glutamine + ATP + H2O = beta-D-GlcNAc-(1-&gt;4)-Mur2Ac(oyl-L-Ala-D-isoglutaminyl-L-Lys-D-Ala-D-Ala)-di-trans,octa-cis-undecaprenyl diphosphate + L-glutamate + ADP + phosphate + H(+)</text>
        <dbReference type="Rhea" id="RHEA:57928"/>
        <dbReference type="ChEBI" id="CHEBI:15377"/>
        <dbReference type="ChEBI" id="CHEBI:15378"/>
        <dbReference type="ChEBI" id="CHEBI:29985"/>
        <dbReference type="ChEBI" id="CHEBI:30616"/>
        <dbReference type="ChEBI" id="CHEBI:43474"/>
        <dbReference type="ChEBI" id="CHEBI:58359"/>
        <dbReference type="ChEBI" id="CHEBI:60033"/>
        <dbReference type="ChEBI" id="CHEBI:62233"/>
        <dbReference type="ChEBI" id="CHEBI:456216"/>
        <dbReference type="EC" id="6.3.5.13"/>
    </reaction>
</comment>
<dbReference type="UniPathway" id="UPA00219"/>
<dbReference type="KEGG" id="cex:CSE_03280"/>
<dbReference type="GO" id="GO:0008270">
    <property type="term" value="F:zinc ion binding"/>
    <property type="evidence" value="ECO:0007669"/>
    <property type="project" value="UniProtKB-UniRule"/>
</dbReference>
<evidence type="ECO:0000256" key="1">
    <source>
        <dbReference type="ARBA" id="ARBA00022598"/>
    </source>
</evidence>
<dbReference type="SUPFAM" id="SSF53623">
    <property type="entry name" value="MurD-like peptide ligases, catalytic domain"/>
    <property type="match status" value="1"/>
</dbReference>
<dbReference type="GO" id="GO:0008360">
    <property type="term" value="P:regulation of cell shape"/>
    <property type="evidence" value="ECO:0007669"/>
    <property type="project" value="UniProtKB-KW"/>
</dbReference>
<keyword evidence="4" id="KW-0573">Peptidoglycan synthesis</keyword>
<dbReference type="Pfam" id="PF08245">
    <property type="entry name" value="Mur_ligase_M"/>
    <property type="match status" value="1"/>
</dbReference>
<keyword evidence="5" id="KW-0472">Membrane</keyword>
<feature type="binding site" evidence="4">
    <location>
        <position position="213"/>
    </location>
    <ligand>
        <name>Zn(2+)</name>
        <dbReference type="ChEBI" id="CHEBI:29105"/>
    </ligand>
</feature>
<dbReference type="InterPro" id="IPR013564">
    <property type="entry name" value="MurT_C"/>
</dbReference>
<gene>
    <name evidence="4" type="primary">murT</name>
    <name evidence="8" type="ordered locus">CSE_03280</name>
</gene>
<comment type="catalytic activity">
    <reaction evidence="4">
        <text>beta-D-GlcNAc-(1-&gt;4)-Mur2Ac(oyl-L-Ala-gamma-D-O-P-Glu-L-Lys-D-Ala-D-Ala)-di-trans,octa-cis-undecaprenyl diphosphate + NH4(+) = beta-D-GlcNAc-(1-&gt;4)-Mur2Ac(oyl-L-Ala-D-isoglutaminyl-L-Lys-D-Ala-D-Ala)-di-trans,octa-cis-undecaprenyl diphosphate + phosphate + H(+)</text>
        <dbReference type="Rhea" id="RHEA:57932"/>
        <dbReference type="ChEBI" id="CHEBI:15378"/>
        <dbReference type="ChEBI" id="CHEBI:28938"/>
        <dbReference type="ChEBI" id="CHEBI:43474"/>
        <dbReference type="ChEBI" id="CHEBI:62233"/>
        <dbReference type="ChEBI" id="CHEBI:143132"/>
    </reaction>
</comment>
<keyword evidence="5" id="KW-0812">Transmembrane</keyword>
<evidence type="ECO:0000256" key="2">
    <source>
        <dbReference type="ARBA" id="ARBA00022741"/>
    </source>
</evidence>
<dbReference type="GO" id="GO:0005524">
    <property type="term" value="F:ATP binding"/>
    <property type="evidence" value="ECO:0007669"/>
    <property type="project" value="UniProtKB-UniRule"/>
</dbReference>
<comment type="similarity">
    <text evidence="4">Belongs to the MurCDEF family. MurT subfamily.</text>
</comment>
<organism evidence="8 9">
    <name type="scientific">Caldisericum exile (strain DSM 21853 / NBRC 104410 / AZM16c01)</name>
    <dbReference type="NCBI Taxonomy" id="511051"/>
    <lineage>
        <taxon>Bacteria</taxon>
        <taxon>Pseudomonadati</taxon>
        <taxon>Caldisericota/Cryosericota group</taxon>
        <taxon>Caldisericota</taxon>
        <taxon>Caldisericia</taxon>
        <taxon>Caldisericales</taxon>
        <taxon>Caldisericaceae</taxon>
        <taxon>Caldisericum</taxon>
    </lineage>
</organism>
<feature type="binding site" evidence="4">
    <location>
        <position position="238"/>
    </location>
    <ligand>
        <name>Zn(2+)</name>
        <dbReference type="ChEBI" id="CHEBI:29105"/>
    </ligand>
</feature>
<feature type="domain" description="Mur ligase central" evidence="6">
    <location>
        <begin position="69"/>
        <end position="214"/>
    </location>
</feature>
<dbReference type="PANTHER" id="PTHR23135:SF7">
    <property type="entry name" value="LIPID II ISOGLUTAMINYL SYNTHASE (GLUTAMINE-HYDROLYZING) SUBUNIT MURT"/>
    <property type="match status" value="1"/>
</dbReference>
<dbReference type="PANTHER" id="PTHR23135">
    <property type="entry name" value="MUR LIGASE FAMILY MEMBER"/>
    <property type="match status" value="1"/>
</dbReference>
<comment type="catalytic activity">
    <reaction evidence="4">
        <text>beta-D-GlcNAc-(1-&gt;4)-Mur2Ac(oyl-L-Ala-gamma-D-Glu-L-Lys-D-Ala-D-Ala)-di-trans,octa-cis-undecaprenyl diphosphate + ATP = beta-D-GlcNAc-(1-&gt;4)-Mur2Ac(oyl-L-Ala-gamma-D-O-P-Glu-L-Lys-D-Ala-D-Ala)-di-trans,octa-cis-undecaprenyl diphosphate + ADP</text>
        <dbReference type="Rhea" id="RHEA:59488"/>
        <dbReference type="ChEBI" id="CHEBI:30616"/>
        <dbReference type="ChEBI" id="CHEBI:60033"/>
        <dbReference type="ChEBI" id="CHEBI:143132"/>
        <dbReference type="ChEBI" id="CHEBI:456216"/>
    </reaction>
</comment>
<dbReference type="GO" id="GO:0009252">
    <property type="term" value="P:peptidoglycan biosynthetic process"/>
    <property type="evidence" value="ECO:0007669"/>
    <property type="project" value="UniProtKB-UniRule"/>
</dbReference>
<keyword evidence="5" id="KW-1133">Transmembrane helix</keyword>
<dbReference type="Gene3D" id="3.40.1190.10">
    <property type="entry name" value="Mur-like, catalytic domain"/>
    <property type="match status" value="1"/>
</dbReference>
<dbReference type="GO" id="GO:0071555">
    <property type="term" value="P:cell wall organization"/>
    <property type="evidence" value="ECO:0007669"/>
    <property type="project" value="UniProtKB-KW"/>
</dbReference>
<feature type="active site" evidence="4">
    <location>
        <position position="368"/>
    </location>
</feature>
<accession>A0A7U6GDL9</accession>
<evidence type="ECO:0000256" key="3">
    <source>
        <dbReference type="ARBA" id="ARBA00022840"/>
    </source>
</evidence>
<dbReference type="GO" id="GO:0140282">
    <property type="term" value="F:carbon-nitrogen ligase activity on lipid II"/>
    <property type="evidence" value="ECO:0007669"/>
    <property type="project" value="UniProtKB-UniRule"/>
</dbReference>
<dbReference type="Proteomes" id="UP000004793">
    <property type="component" value="Chromosome"/>
</dbReference>
<evidence type="ECO:0000313" key="8">
    <source>
        <dbReference type="EMBL" id="BAL80454.1"/>
    </source>
</evidence>
<reference evidence="8 9" key="1">
    <citation type="submission" date="2011-01" db="EMBL/GenBank/DDBJ databases">
        <title>Whole genome sequence of Caldisericum exile AZM16c01.</title>
        <authorList>
            <person name="Narita-Yamada S."/>
            <person name="Kawakoshi A."/>
            <person name="Nakamura S."/>
            <person name="Sasagawa M."/>
            <person name="Fukada J."/>
            <person name="Sekine M."/>
            <person name="Kato Y."/>
            <person name="Fukai R."/>
            <person name="Sasaki K."/>
            <person name="Hanamaki A."/>
            <person name="Narita H."/>
            <person name="Konno Y."/>
            <person name="Mori K."/>
            <person name="Yamazaki S."/>
            <person name="Suzuki K."/>
            <person name="Fujita N."/>
        </authorList>
    </citation>
    <scope>NUCLEOTIDE SEQUENCE [LARGE SCALE GENOMIC DNA]</scope>
    <source>
        <strain evidence="9">DSM 21853 / NBRC 104410 / AZM16c01</strain>
    </source>
</reference>
<feature type="binding site" evidence="4">
    <location>
        <position position="235"/>
    </location>
    <ligand>
        <name>Zn(2+)</name>
        <dbReference type="ChEBI" id="CHEBI:29105"/>
    </ligand>
</feature>
<dbReference type="HAMAP" id="MF_02214">
    <property type="entry name" value="Lipid_II_synth_MurT"/>
    <property type="match status" value="1"/>
</dbReference>
<proteinExistence type="inferred from homology"/>
<keyword evidence="4" id="KW-0961">Cell wall biogenesis/degradation</keyword>
<evidence type="ECO:0000259" key="6">
    <source>
        <dbReference type="Pfam" id="PF08245"/>
    </source>
</evidence>
<keyword evidence="2 4" id="KW-0547">Nucleotide-binding</keyword>
<evidence type="ECO:0000259" key="7">
    <source>
        <dbReference type="Pfam" id="PF08353"/>
    </source>
</evidence>
<dbReference type="EC" id="6.3.5.13" evidence="4"/>
<keyword evidence="4" id="KW-0862">Zinc</keyword>
<dbReference type="GO" id="GO:0004326">
    <property type="term" value="F:tetrahydrofolylpolyglutamate synthase activity"/>
    <property type="evidence" value="ECO:0007669"/>
    <property type="project" value="InterPro"/>
</dbReference>
<name>A0A7U6GDL9_CALEA</name>
<feature type="binding site" evidence="4">
    <location>
        <position position="216"/>
    </location>
    <ligand>
        <name>Zn(2+)</name>
        <dbReference type="ChEBI" id="CHEBI:29105"/>
    </ligand>
</feature>
<dbReference type="AlphaFoldDB" id="A0A7U6GDL9"/>
<protein>
    <recommendedName>
        <fullName evidence="4">Lipid II isoglutaminyl synthase (glutamine-hydrolyzing) subunit MurT</fullName>
        <ecNumber evidence="4">6.3.5.13</ecNumber>
    </recommendedName>
</protein>
<keyword evidence="4" id="KW-0479">Metal-binding</keyword>
<dbReference type="InterPro" id="IPR013221">
    <property type="entry name" value="Mur_ligase_cen"/>
</dbReference>
<dbReference type="InterPro" id="IPR018109">
    <property type="entry name" value="Folylpolyglutamate_synth_CS"/>
</dbReference>
<evidence type="ECO:0000256" key="4">
    <source>
        <dbReference type="HAMAP-Rule" id="MF_02214"/>
    </source>
</evidence>